<dbReference type="PANTHER" id="PTHR28008:SF1">
    <property type="entry name" value="DOMAIN PROTEIN, PUTATIVE (AFU_ORTHOLOGUE AFUA_3G10980)-RELATED"/>
    <property type="match status" value="1"/>
</dbReference>
<keyword evidence="1" id="KW-0812">Transmembrane</keyword>
<dbReference type="PATRIC" id="fig|161398.10.peg.2984"/>
<keyword evidence="1" id="KW-1133">Transmembrane helix</keyword>
<gene>
    <name evidence="3" type="ORF">PP2015_2927</name>
</gene>
<sequence>MKLCLHREIGSFVTRRIYQILLLLTLSICTFLFAKEIQHSGIRFEHADKVAHFGIFFVLAFIMHHAIRFPVWLQLCLLTAYGIGIEYMQDTLPYRQASIGDFVADVAGAASYYLSYFAWREWRVRKHG</sequence>
<dbReference type="AlphaFoldDB" id="A0A0S2K630"/>
<evidence type="ECO:0000259" key="2">
    <source>
        <dbReference type="Pfam" id="PF04892"/>
    </source>
</evidence>
<evidence type="ECO:0000256" key="1">
    <source>
        <dbReference type="SAM" id="Phobius"/>
    </source>
</evidence>
<dbReference type="PANTHER" id="PTHR28008">
    <property type="entry name" value="DOMAIN PROTEIN, PUTATIVE (AFU_ORTHOLOGUE AFUA_3G10980)-RELATED"/>
    <property type="match status" value="1"/>
</dbReference>
<feature type="transmembrane region" description="Helical" evidence="1">
    <location>
        <begin position="55"/>
        <end position="82"/>
    </location>
</feature>
<dbReference type="EMBL" id="CP013187">
    <property type="protein sequence ID" value="ALO43410.1"/>
    <property type="molecule type" value="Genomic_DNA"/>
</dbReference>
<dbReference type="Proteomes" id="UP000061457">
    <property type="component" value="Chromosome I"/>
</dbReference>
<dbReference type="InterPro" id="IPR006976">
    <property type="entry name" value="VanZ-like"/>
</dbReference>
<dbReference type="STRING" id="161398.PP2015_2927"/>
<name>A0A0S2K630_9GAMM</name>
<organism evidence="3 4">
    <name type="scientific">Pseudoalteromonas phenolica</name>
    <dbReference type="NCBI Taxonomy" id="161398"/>
    <lineage>
        <taxon>Bacteria</taxon>
        <taxon>Pseudomonadati</taxon>
        <taxon>Pseudomonadota</taxon>
        <taxon>Gammaproteobacteria</taxon>
        <taxon>Alteromonadales</taxon>
        <taxon>Pseudoalteromonadaceae</taxon>
        <taxon>Pseudoalteromonas</taxon>
    </lineage>
</organism>
<keyword evidence="4" id="KW-1185">Reference proteome</keyword>
<dbReference type="Pfam" id="PF04892">
    <property type="entry name" value="VanZ"/>
    <property type="match status" value="1"/>
</dbReference>
<dbReference type="KEGG" id="pphe:PP2015_2927"/>
<evidence type="ECO:0000313" key="4">
    <source>
        <dbReference type="Proteomes" id="UP000061457"/>
    </source>
</evidence>
<keyword evidence="1" id="KW-0472">Membrane</keyword>
<feature type="transmembrane region" description="Helical" evidence="1">
    <location>
        <begin position="102"/>
        <end position="119"/>
    </location>
</feature>
<accession>A0A0S2K630</accession>
<evidence type="ECO:0000313" key="3">
    <source>
        <dbReference type="EMBL" id="ALO43410.1"/>
    </source>
</evidence>
<reference evidence="3 4" key="1">
    <citation type="submission" date="2015-11" db="EMBL/GenBank/DDBJ databases">
        <authorList>
            <person name="Zhang Y."/>
            <person name="Guo Z."/>
        </authorList>
    </citation>
    <scope>NUCLEOTIDE SEQUENCE [LARGE SCALE GENOMIC DNA]</scope>
    <source>
        <strain evidence="3 4">KCTC 12086</strain>
    </source>
</reference>
<protein>
    <submittedName>
        <fullName evidence="3">Putative integral membrane protein</fullName>
    </submittedName>
</protein>
<feature type="domain" description="VanZ-like" evidence="2">
    <location>
        <begin position="38"/>
        <end position="119"/>
    </location>
</feature>
<dbReference type="NCBIfam" id="NF037970">
    <property type="entry name" value="vanZ_1"/>
    <property type="match status" value="1"/>
</dbReference>
<feature type="transmembrane region" description="Helical" evidence="1">
    <location>
        <begin position="17"/>
        <end position="34"/>
    </location>
</feature>
<proteinExistence type="predicted"/>